<reference evidence="3 4" key="1">
    <citation type="submission" date="2015-09" db="EMBL/GenBank/DDBJ databases">
        <title>Draft genome sequence of Kouleothrix aurantiaca JCM 19913.</title>
        <authorList>
            <person name="Hemp J."/>
        </authorList>
    </citation>
    <scope>NUCLEOTIDE SEQUENCE [LARGE SCALE GENOMIC DNA]</scope>
    <source>
        <strain evidence="3 4">COM-B</strain>
    </source>
</reference>
<gene>
    <name evidence="3" type="ORF">SE17_44310</name>
</gene>
<dbReference type="EMBL" id="LJCR01003767">
    <property type="protein sequence ID" value="KPV43475.1"/>
    <property type="molecule type" value="Genomic_DNA"/>
</dbReference>
<dbReference type="SUPFAM" id="SSF53901">
    <property type="entry name" value="Thiolase-like"/>
    <property type="match status" value="1"/>
</dbReference>
<dbReference type="InterPro" id="IPR018201">
    <property type="entry name" value="Ketoacyl_synth_AS"/>
</dbReference>
<proteinExistence type="predicted"/>
<evidence type="ECO:0000259" key="2">
    <source>
        <dbReference type="Pfam" id="PF00109"/>
    </source>
</evidence>
<protein>
    <submittedName>
        <fullName evidence="3">3-oxoacyl-ACP synthase</fullName>
    </submittedName>
</protein>
<sequence>MGAITPLGNSVPEFWDGMVAGRSGVRLATRYDIADFPYVIAAEVQNFEPRDYMDAKAARRMARFAQFAVAAAGEALRDSGLDLERVDRSRVAVDIGTSLGGTANVEEQIQSFVAKGRKRVDAFYLPTFIYNMAACQVAIAYGLHGPTTAPVLACATGTYAIGEAAR</sequence>
<keyword evidence="1" id="KW-0808">Transferase</keyword>
<dbReference type="InterPro" id="IPR014030">
    <property type="entry name" value="Ketoacyl_synth_N"/>
</dbReference>
<dbReference type="Gene3D" id="3.40.47.10">
    <property type="match status" value="1"/>
</dbReference>
<dbReference type="GO" id="GO:0006633">
    <property type="term" value="P:fatty acid biosynthetic process"/>
    <property type="evidence" value="ECO:0007669"/>
    <property type="project" value="InterPro"/>
</dbReference>
<dbReference type="InterPro" id="IPR016039">
    <property type="entry name" value="Thiolase-like"/>
</dbReference>
<organism evidence="3 4">
    <name type="scientific">Kouleothrix aurantiaca</name>
    <dbReference type="NCBI Taxonomy" id="186479"/>
    <lineage>
        <taxon>Bacteria</taxon>
        <taxon>Bacillati</taxon>
        <taxon>Chloroflexota</taxon>
        <taxon>Chloroflexia</taxon>
        <taxon>Chloroflexales</taxon>
        <taxon>Roseiflexineae</taxon>
        <taxon>Roseiflexaceae</taxon>
        <taxon>Kouleothrix</taxon>
    </lineage>
</organism>
<dbReference type="GO" id="GO:0004315">
    <property type="term" value="F:3-oxoacyl-[acyl-carrier-protein] synthase activity"/>
    <property type="evidence" value="ECO:0007669"/>
    <property type="project" value="InterPro"/>
</dbReference>
<dbReference type="Pfam" id="PF00109">
    <property type="entry name" value="ketoacyl-synt"/>
    <property type="match status" value="1"/>
</dbReference>
<evidence type="ECO:0000313" key="4">
    <source>
        <dbReference type="Proteomes" id="UP000050509"/>
    </source>
</evidence>
<dbReference type="PROSITE" id="PS00606">
    <property type="entry name" value="KS3_1"/>
    <property type="match status" value="1"/>
</dbReference>
<feature type="non-terminal residue" evidence="3">
    <location>
        <position position="166"/>
    </location>
</feature>
<dbReference type="PANTHER" id="PTHR11712:SF336">
    <property type="entry name" value="3-OXOACYL-[ACYL-CARRIER-PROTEIN] SYNTHASE, MITOCHONDRIAL"/>
    <property type="match status" value="1"/>
</dbReference>
<feature type="domain" description="Beta-ketoacyl synthase-like N-terminal" evidence="2">
    <location>
        <begin position="1"/>
        <end position="165"/>
    </location>
</feature>
<comment type="caution">
    <text evidence="3">The sequence shown here is derived from an EMBL/GenBank/DDBJ whole genome shotgun (WGS) entry which is preliminary data.</text>
</comment>
<dbReference type="InterPro" id="IPR000794">
    <property type="entry name" value="Beta-ketoacyl_synthase"/>
</dbReference>
<accession>A0A0P9CCU9</accession>
<evidence type="ECO:0000256" key="1">
    <source>
        <dbReference type="ARBA" id="ARBA00022679"/>
    </source>
</evidence>
<dbReference type="Proteomes" id="UP000050509">
    <property type="component" value="Unassembled WGS sequence"/>
</dbReference>
<evidence type="ECO:0000313" key="3">
    <source>
        <dbReference type="EMBL" id="KPV43475.1"/>
    </source>
</evidence>
<dbReference type="AlphaFoldDB" id="A0A0P9CCU9"/>
<dbReference type="PANTHER" id="PTHR11712">
    <property type="entry name" value="POLYKETIDE SYNTHASE-RELATED"/>
    <property type="match status" value="1"/>
</dbReference>
<keyword evidence="4" id="KW-1185">Reference proteome</keyword>
<name>A0A0P9CCU9_9CHLR</name>
<dbReference type="GO" id="GO:0005829">
    <property type="term" value="C:cytosol"/>
    <property type="evidence" value="ECO:0007669"/>
    <property type="project" value="TreeGrafter"/>
</dbReference>